<protein>
    <submittedName>
        <fullName evidence="1">Uncharacterized protein</fullName>
    </submittedName>
</protein>
<sequence length="272" mass="29734">MVFKAVLSALPIISPVFASPEYTREVPGEHGFRGLIERDDGCVDQTYATTLVDYYGCSTKFTMDKDGHCAAGIPEFAKANPGGCQGYCEVKVNYFFGQEIPYPNIAYRADAECSLQRTSARATEGRSDKYNETDLVTRDDDPSIPLKATFNLGSSHTWTDSYQHTVGSVQTKPQDEKRCGRFSFVPNMVMWDSDSLSVETCAASPDLLEVHATTAADDVMNPDNTPMGLDVFVVTDCGTGAPTPDGQDKIYYQPGVSLDKEWKGDPSGARPE</sequence>
<evidence type="ECO:0000313" key="1">
    <source>
        <dbReference type="EMBL" id="KAJ2986469.1"/>
    </source>
</evidence>
<reference evidence="1" key="1">
    <citation type="submission" date="2022-10" db="EMBL/GenBank/DDBJ databases">
        <title>Genome Sequence of Xylaria curta.</title>
        <authorList>
            <person name="Buettner E."/>
        </authorList>
    </citation>
    <scope>NUCLEOTIDE SEQUENCE</scope>
    <source>
        <strain evidence="1">Babe10</strain>
    </source>
</reference>
<dbReference type="Proteomes" id="UP001143856">
    <property type="component" value="Unassembled WGS sequence"/>
</dbReference>
<comment type="caution">
    <text evidence="1">The sequence shown here is derived from an EMBL/GenBank/DDBJ whole genome shotgun (WGS) entry which is preliminary data.</text>
</comment>
<name>A0ACC1P6A0_9PEZI</name>
<accession>A0ACC1P6A0</accession>
<organism evidence="1 2">
    <name type="scientific">Xylaria curta</name>
    <dbReference type="NCBI Taxonomy" id="42375"/>
    <lineage>
        <taxon>Eukaryota</taxon>
        <taxon>Fungi</taxon>
        <taxon>Dikarya</taxon>
        <taxon>Ascomycota</taxon>
        <taxon>Pezizomycotina</taxon>
        <taxon>Sordariomycetes</taxon>
        <taxon>Xylariomycetidae</taxon>
        <taxon>Xylariales</taxon>
        <taxon>Xylariaceae</taxon>
        <taxon>Xylaria</taxon>
    </lineage>
</organism>
<keyword evidence="2" id="KW-1185">Reference proteome</keyword>
<dbReference type="EMBL" id="JAPDGR010000942">
    <property type="protein sequence ID" value="KAJ2986469.1"/>
    <property type="molecule type" value="Genomic_DNA"/>
</dbReference>
<gene>
    <name evidence="1" type="ORF">NUW58_g5014</name>
</gene>
<evidence type="ECO:0000313" key="2">
    <source>
        <dbReference type="Proteomes" id="UP001143856"/>
    </source>
</evidence>
<proteinExistence type="predicted"/>